<name>A0A9D0ZGB9_9FIRM</name>
<dbReference type="EMBL" id="DVGA01000067">
    <property type="protein sequence ID" value="HIQ78946.1"/>
    <property type="molecule type" value="Genomic_DNA"/>
</dbReference>
<dbReference type="Proteomes" id="UP000824262">
    <property type="component" value="Unassembled WGS sequence"/>
</dbReference>
<evidence type="ECO:0000313" key="2">
    <source>
        <dbReference type="Proteomes" id="UP000824262"/>
    </source>
</evidence>
<gene>
    <name evidence="1" type="ORF">IAB77_06765</name>
</gene>
<protein>
    <submittedName>
        <fullName evidence="1">Uncharacterized protein</fullName>
    </submittedName>
</protein>
<organism evidence="1 2">
    <name type="scientific">Candidatus Scatomorpha intestinavium</name>
    <dbReference type="NCBI Taxonomy" id="2840922"/>
    <lineage>
        <taxon>Bacteria</taxon>
        <taxon>Bacillati</taxon>
        <taxon>Bacillota</taxon>
        <taxon>Clostridia</taxon>
        <taxon>Eubacteriales</taxon>
        <taxon>Candidatus Scatomorpha</taxon>
    </lineage>
</organism>
<sequence>MKRVKAACVLQTLIFAQKDDCGLTREQQYKVNCEEVERYKAAMDRAHTRYQITEQTEQPDGSVLVRVRKQYNDRADVSEYFKA</sequence>
<reference evidence="1" key="2">
    <citation type="journal article" date="2021" name="PeerJ">
        <title>Extensive microbial diversity within the chicken gut microbiome revealed by metagenomics and culture.</title>
        <authorList>
            <person name="Gilroy R."/>
            <person name="Ravi A."/>
            <person name="Getino M."/>
            <person name="Pursley I."/>
            <person name="Horton D.L."/>
            <person name="Alikhan N.F."/>
            <person name="Baker D."/>
            <person name="Gharbi K."/>
            <person name="Hall N."/>
            <person name="Watson M."/>
            <person name="Adriaenssens E.M."/>
            <person name="Foster-Nyarko E."/>
            <person name="Jarju S."/>
            <person name="Secka A."/>
            <person name="Antonio M."/>
            <person name="Oren A."/>
            <person name="Chaudhuri R.R."/>
            <person name="La Ragione R."/>
            <person name="Hildebrand F."/>
            <person name="Pallen M.J."/>
        </authorList>
    </citation>
    <scope>NUCLEOTIDE SEQUENCE</scope>
    <source>
        <strain evidence="1">ChiBcolR7-354</strain>
    </source>
</reference>
<evidence type="ECO:0000313" key="1">
    <source>
        <dbReference type="EMBL" id="HIQ78946.1"/>
    </source>
</evidence>
<comment type="caution">
    <text evidence="1">The sequence shown here is derived from an EMBL/GenBank/DDBJ whole genome shotgun (WGS) entry which is preliminary data.</text>
</comment>
<reference evidence="1" key="1">
    <citation type="submission" date="2020-10" db="EMBL/GenBank/DDBJ databases">
        <authorList>
            <person name="Gilroy R."/>
        </authorList>
    </citation>
    <scope>NUCLEOTIDE SEQUENCE</scope>
    <source>
        <strain evidence="1">ChiBcolR7-354</strain>
    </source>
</reference>
<proteinExistence type="predicted"/>
<accession>A0A9D0ZGB9</accession>
<dbReference type="AlphaFoldDB" id="A0A9D0ZGB9"/>